<dbReference type="PANTHER" id="PTHR36109">
    <property type="entry name" value="MEMBRANE PROTEIN-RELATED"/>
    <property type="match status" value="1"/>
</dbReference>
<dbReference type="AlphaFoldDB" id="A0A4Q9VWU9"/>
<evidence type="ECO:0000313" key="2">
    <source>
        <dbReference type="Proteomes" id="UP000292781"/>
    </source>
</evidence>
<dbReference type="EMBL" id="SJFN01000004">
    <property type="protein sequence ID" value="TBW40354.1"/>
    <property type="molecule type" value="Genomic_DNA"/>
</dbReference>
<dbReference type="PANTHER" id="PTHR36109:SF2">
    <property type="entry name" value="MEMBRANE PROTEIN"/>
    <property type="match status" value="1"/>
</dbReference>
<sequence>MTTHTRLYDTHDQAMAAIERLHVAGIEDDAIGLVSPQTEDRLGSEEDTIGAATTGSGIGAVLGGGAGVLAGVGLMAIPGLGPVVAAGWLAATLTGVLAGAVAGGVTGGIVDALTTAGVAPVDAEVYAEGIRRGGTLVTVRVPDADDGRVIRVLDEAPTLDVGERGRLYREEGWTGFDPVARQVAEAERQRSA</sequence>
<gene>
    <name evidence="1" type="ORF">EYW49_04000</name>
</gene>
<dbReference type="RefSeq" id="WP_131306443.1">
    <property type="nucleotide sequence ID" value="NZ_SJFN01000004.1"/>
</dbReference>
<evidence type="ECO:0008006" key="3">
    <source>
        <dbReference type="Google" id="ProtNLM"/>
    </source>
</evidence>
<accession>A0A4Q9VWU9</accession>
<dbReference type="Proteomes" id="UP000292781">
    <property type="component" value="Unassembled WGS sequence"/>
</dbReference>
<protein>
    <recommendedName>
        <fullName evidence="3">DUF1269 domain-containing protein</fullName>
    </recommendedName>
</protein>
<dbReference type="OrthoDB" id="8455189at2"/>
<organism evidence="1 2">
    <name type="scientific">Siculibacillus lacustris</name>
    <dbReference type="NCBI Taxonomy" id="1549641"/>
    <lineage>
        <taxon>Bacteria</taxon>
        <taxon>Pseudomonadati</taxon>
        <taxon>Pseudomonadota</taxon>
        <taxon>Alphaproteobacteria</taxon>
        <taxon>Hyphomicrobiales</taxon>
        <taxon>Ancalomicrobiaceae</taxon>
        <taxon>Siculibacillus</taxon>
    </lineage>
</organism>
<reference evidence="1 2" key="1">
    <citation type="submission" date="2019-02" db="EMBL/GenBank/DDBJ databases">
        <title>Siculibacillus lacustris gen. nov., sp. nov., a new rosette-forming bacterium isolated from a freshwater crater lake (Lake St. Ana, Romania).</title>
        <authorList>
            <person name="Felfoldi T."/>
            <person name="Marton Z."/>
            <person name="Szabo A."/>
            <person name="Mentes A."/>
            <person name="Boka K."/>
            <person name="Marialigeti K."/>
            <person name="Mathe I."/>
            <person name="Koncz M."/>
            <person name="Schumann P."/>
            <person name="Toth E."/>
        </authorList>
    </citation>
    <scope>NUCLEOTIDE SEQUENCE [LARGE SCALE GENOMIC DNA]</scope>
    <source>
        <strain evidence="1 2">SA-279</strain>
    </source>
</reference>
<comment type="caution">
    <text evidence="1">The sequence shown here is derived from an EMBL/GenBank/DDBJ whole genome shotgun (WGS) entry which is preliminary data.</text>
</comment>
<evidence type="ECO:0000313" key="1">
    <source>
        <dbReference type="EMBL" id="TBW40354.1"/>
    </source>
</evidence>
<proteinExistence type="predicted"/>
<keyword evidence="2" id="KW-1185">Reference proteome</keyword>
<name>A0A4Q9VWU9_9HYPH</name>
<dbReference type="InterPro" id="IPR052948">
    <property type="entry name" value="Low_temp-induced_all0457"/>
</dbReference>